<reference evidence="6 7" key="1">
    <citation type="submission" date="2016-10" db="EMBL/GenBank/DDBJ databases">
        <authorList>
            <person name="de Groot N.N."/>
        </authorList>
    </citation>
    <scope>NUCLEOTIDE SEQUENCE [LARGE SCALE GENOMIC DNA]</scope>
    <source>
        <strain evidence="6 7">DSM 45317</strain>
    </source>
</reference>
<dbReference type="NCBIfam" id="NF045502">
    <property type="entry name" value="variant_rSAM"/>
    <property type="match status" value="1"/>
</dbReference>
<dbReference type="PROSITE" id="PS51918">
    <property type="entry name" value="RADICAL_SAM"/>
    <property type="match status" value="1"/>
</dbReference>
<proteinExistence type="predicted"/>
<evidence type="ECO:0000313" key="7">
    <source>
        <dbReference type="Proteomes" id="UP000199152"/>
    </source>
</evidence>
<dbReference type="OrthoDB" id="9147217at2"/>
<keyword evidence="3" id="KW-0408">Iron</keyword>
<dbReference type="InParanoid" id="A0A1I4BLW8"/>
<dbReference type="NCBIfam" id="TIGR04043">
    <property type="entry name" value="rSAM_MSMEG_0568"/>
    <property type="match status" value="1"/>
</dbReference>
<dbReference type="SFLD" id="SFLDG01107">
    <property type="entry name" value="Uncharacterised_Radical_SAM_Su"/>
    <property type="match status" value="1"/>
</dbReference>
<feature type="domain" description="Radical SAM core" evidence="5">
    <location>
        <begin position="125"/>
        <end position="355"/>
    </location>
</feature>
<evidence type="ECO:0000256" key="4">
    <source>
        <dbReference type="ARBA" id="ARBA00023014"/>
    </source>
</evidence>
<dbReference type="InterPro" id="IPR006638">
    <property type="entry name" value="Elp3/MiaA/NifB-like_rSAM"/>
</dbReference>
<dbReference type="SFLD" id="SFLDS00029">
    <property type="entry name" value="Radical_SAM"/>
    <property type="match status" value="1"/>
</dbReference>
<dbReference type="Proteomes" id="UP000199152">
    <property type="component" value="Unassembled WGS sequence"/>
</dbReference>
<evidence type="ECO:0000256" key="2">
    <source>
        <dbReference type="ARBA" id="ARBA00022723"/>
    </source>
</evidence>
<keyword evidence="1" id="KW-0949">S-adenosyl-L-methionine</keyword>
<accession>A0A1I4BLW8</accession>
<dbReference type="InterPro" id="IPR016779">
    <property type="entry name" value="rSAM_MSMEG0568"/>
</dbReference>
<organism evidence="6 7">
    <name type="scientific">Geodermatophilus ruber</name>
    <dbReference type="NCBI Taxonomy" id="504800"/>
    <lineage>
        <taxon>Bacteria</taxon>
        <taxon>Bacillati</taxon>
        <taxon>Actinomycetota</taxon>
        <taxon>Actinomycetes</taxon>
        <taxon>Geodermatophilales</taxon>
        <taxon>Geodermatophilaceae</taxon>
        <taxon>Geodermatophilus</taxon>
    </lineage>
</organism>
<dbReference type="InterPro" id="IPR013785">
    <property type="entry name" value="Aldolase_TIM"/>
</dbReference>
<keyword evidence="2" id="KW-0479">Metal-binding</keyword>
<dbReference type="SMART" id="SM00729">
    <property type="entry name" value="Elp3"/>
    <property type="match status" value="1"/>
</dbReference>
<dbReference type="AlphaFoldDB" id="A0A1I4BLW8"/>
<dbReference type="EMBL" id="FOSW01000003">
    <property type="protein sequence ID" value="SFK69370.1"/>
    <property type="molecule type" value="Genomic_DNA"/>
</dbReference>
<evidence type="ECO:0000313" key="6">
    <source>
        <dbReference type="EMBL" id="SFK69370.1"/>
    </source>
</evidence>
<dbReference type="GO" id="GO:0046872">
    <property type="term" value="F:metal ion binding"/>
    <property type="evidence" value="ECO:0007669"/>
    <property type="project" value="UniProtKB-KW"/>
</dbReference>
<dbReference type="RefSeq" id="WP_091322143.1">
    <property type="nucleotide sequence ID" value="NZ_FOSW01000003.1"/>
</dbReference>
<evidence type="ECO:0000259" key="5">
    <source>
        <dbReference type="PROSITE" id="PS51918"/>
    </source>
</evidence>
<dbReference type="SUPFAM" id="SSF102114">
    <property type="entry name" value="Radical SAM enzymes"/>
    <property type="match status" value="1"/>
</dbReference>
<keyword evidence="7" id="KW-1185">Reference proteome</keyword>
<gene>
    <name evidence="6" type="ORF">SAMN04488085_10389</name>
</gene>
<dbReference type="InterPro" id="IPR007197">
    <property type="entry name" value="rSAM"/>
</dbReference>
<name>A0A1I4BLW8_9ACTN</name>
<dbReference type="Pfam" id="PF04055">
    <property type="entry name" value="Radical_SAM"/>
    <property type="match status" value="1"/>
</dbReference>
<keyword evidence="4" id="KW-0411">Iron-sulfur</keyword>
<dbReference type="InterPro" id="IPR058240">
    <property type="entry name" value="rSAM_sf"/>
</dbReference>
<protein>
    <submittedName>
        <fullName evidence="6">Radical SAM protein, MSMEG_0568 family</fullName>
    </submittedName>
</protein>
<dbReference type="GO" id="GO:0051536">
    <property type="term" value="F:iron-sulfur cluster binding"/>
    <property type="evidence" value="ECO:0007669"/>
    <property type="project" value="UniProtKB-KW"/>
</dbReference>
<dbReference type="GO" id="GO:0003824">
    <property type="term" value="F:catalytic activity"/>
    <property type="evidence" value="ECO:0007669"/>
    <property type="project" value="InterPro"/>
</dbReference>
<dbReference type="STRING" id="504800.SAMN04488085_10389"/>
<evidence type="ECO:0000256" key="1">
    <source>
        <dbReference type="ARBA" id="ARBA00022691"/>
    </source>
</evidence>
<evidence type="ECO:0000256" key="3">
    <source>
        <dbReference type="ARBA" id="ARBA00023004"/>
    </source>
</evidence>
<dbReference type="Gene3D" id="3.20.20.70">
    <property type="entry name" value="Aldolase class I"/>
    <property type="match status" value="1"/>
</dbReference>
<sequence>MTVTADTPTATAPPPALSAEELAQLLTAVQSSGLRVEVPLDARAGGAGPADAGMLYIEGVQTTVPTNASYVADSPYALRGEDDGSWGVYRDGVRLAGAALAPRPKYYDLTTADGIPYHQIALLHLDSMASTVLQTCAYWGNDDQCAFCGIGVTLAAGRTIAKKTPAMLAEVAVAARDLDGAVDATLTTGSTATPDRGAMYVARCGEAVKQAAGLPVQVQFEPPADLDVIDRVADMGIDSVGIHVETFDPAVLARVAPGKARWGIEAYFSAWERAVKAFGSGQVSTYVILGMGEDEQTTIDGCKRAIDLGVYPFIVPLRPVPGSLMEDLLPPPREAVEAVYRKVVPYLAKKGMSSAGVAAGCARCQACSGIGAFERMDGGISDGRPSLPLFTSH</sequence>